<dbReference type="AlphaFoldDB" id="A0A1B5L1J1"/>
<dbReference type="OrthoDB" id="5586352at2759"/>
<dbReference type="Proteomes" id="UP000027002">
    <property type="component" value="Chromosome 4"/>
</dbReference>
<dbReference type="EMBL" id="BBTG02000028">
    <property type="protein sequence ID" value="GAO17301.1"/>
    <property type="molecule type" value="Genomic_DNA"/>
</dbReference>
<evidence type="ECO:0000313" key="2">
    <source>
        <dbReference type="EMBL" id="GAO17301.1"/>
    </source>
</evidence>
<protein>
    <submittedName>
        <fullName evidence="2">Uncharacterized protein</fullName>
    </submittedName>
</protein>
<reference evidence="5" key="2">
    <citation type="journal article" date="2016" name="Genome Announc.">
        <title>Genome sequence of Ustilaginoidea virens IPU010, a rice pathogenic fungus causing false smut.</title>
        <authorList>
            <person name="Kumagai T."/>
            <person name="Ishii T."/>
            <person name="Terai G."/>
            <person name="Umemura M."/>
            <person name="Machida M."/>
            <person name="Asai K."/>
        </authorList>
    </citation>
    <scope>NUCLEOTIDE SEQUENCE [LARGE SCALE GENOMIC DNA]</scope>
    <source>
        <strain evidence="5">IPU010</strain>
    </source>
</reference>
<organism evidence="2 5">
    <name type="scientific">Ustilaginoidea virens</name>
    <name type="common">Rice false smut fungus</name>
    <name type="synonym">Villosiclava virens</name>
    <dbReference type="NCBI Taxonomy" id="1159556"/>
    <lineage>
        <taxon>Eukaryota</taxon>
        <taxon>Fungi</taxon>
        <taxon>Dikarya</taxon>
        <taxon>Ascomycota</taxon>
        <taxon>Pezizomycotina</taxon>
        <taxon>Sordariomycetes</taxon>
        <taxon>Hypocreomycetidae</taxon>
        <taxon>Hypocreales</taxon>
        <taxon>Clavicipitaceae</taxon>
        <taxon>Ustilaginoidea</taxon>
    </lineage>
</organism>
<keyword evidence="4" id="KW-1185">Reference proteome</keyword>
<evidence type="ECO:0000313" key="5">
    <source>
        <dbReference type="Proteomes" id="UP000054053"/>
    </source>
</evidence>
<name>A0A1B5L1J1_USTVR</name>
<gene>
    <name evidence="3" type="ORF">UV8b_05523</name>
    <name evidence="2" type="ORF">UVI_02044590</name>
</gene>
<dbReference type="KEGG" id="uvi:66066300"/>
<dbReference type="GeneID" id="66066300"/>
<dbReference type="EMBL" id="CP072756">
    <property type="protein sequence ID" value="QUC21280.1"/>
    <property type="molecule type" value="Genomic_DNA"/>
</dbReference>
<dbReference type="RefSeq" id="XP_042998953.1">
    <property type="nucleotide sequence ID" value="XM_043143020.1"/>
</dbReference>
<dbReference type="Proteomes" id="UP000054053">
    <property type="component" value="Unassembled WGS sequence"/>
</dbReference>
<evidence type="ECO:0000313" key="3">
    <source>
        <dbReference type="EMBL" id="QUC21280.1"/>
    </source>
</evidence>
<reference evidence="3" key="3">
    <citation type="submission" date="2020-03" db="EMBL/GenBank/DDBJ databases">
        <title>A mixture of massive structural variations and highly conserved coding sequences in Ustilaginoidea virens genome.</title>
        <authorList>
            <person name="Zhang K."/>
            <person name="Zhao Z."/>
            <person name="Zhang Z."/>
            <person name="Li Y."/>
            <person name="Hsiang T."/>
            <person name="Sun W."/>
        </authorList>
    </citation>
    <scope>NUCLEOTIDE SEQUENCE</scope>
    <source>
        <strain evidence="3">UV-8b</strain>
    </source>
</reference>
<evidence type="ECO:0000256" key="1">
    <source>
        <dbReference type="SAM" id="SignalP"/>
    </source>
</evidence>
<proteinExistence type="predicted"/>
<sequence length="111" mass="11978">MKFLLPLALVAGALAASIPAPVCPATGCYRDDDSPTCRKPGQVCEMYIKRATSCPYRCDGPVPPGCKSRCKPCPEEQKKTTGCPLICECEIHCTGGPCLDAYRSQQPQQQQ</sequence>
<feature type="signal peptide" evidence="1">
    <location>
        <begin position="1"/>
        <end position="15"/>
    </location>
</feature>
<reference evidence="2" key="1">
    <citation type="journal article" date="2016" name="Genome Announc.">
        <title>Genome Sequence of Ustilaginoidea virens IPU010, a Rice Pathogenic Fungus Causing False Smut.</title>
        <authorList>
            <person name="Kumagai T."/>
            <person name="Ishii T."/>
            <person name="Terai G."/>
            <person name="Umemura M."/>
            <person name="Machida M."/>
            <person name="Asai K."/>
        </authorList>
    </citation>
    <scope>NUCLEOTIDE SEQUENCE [LARGE SCALE GENOMIC DNA]</scope>
    <source>
        <strain evidence="2">IPU010</strain>
    </source>
</reference>
<accession>A0A1B5L1J1</accession>
<keyword evidence="1" id="KW-0732">Signal</keyword>
<feature type="chain" id="PRO_5036306068" evidence="1">
    <location>
        <begin position="16"/>
        <end position="111"/>
    </location>
</feature>
<evidence type="ECO:0000313" key="4">
    <source>
        <dbReference type="Proteomes" id="UP000027002"/>
    </source>
</evidence>